<keyword evidence="1" id="KW-0812">Transmembrane</keyword>
<gene>
    <name evidence="2" type="ORF">MNR06_14765</name>
</gene>
<accession>A0ABY4CBA5</accession>
<evidence type="ECO:0000313" key="3">
    <source>
        <dbReference type="Proteomes" id="UP000830116"/>
    </source>
</evidence>
<proteinExistence type="predicted"/>
<reference evidence="2" key="1">
    <citation type="submission" date="2022-03" db="EMBL/GenBank/DDBJ databases">
        <title>Genome Identification and Characterization of new species Bdellovibrio reynosense LBG001 sp. nov. from a Mexico soil sample.</title>
        <authorList>
            <person name="Camilli A."/>
            <person name="Ajao Y."/>
            <person name="Guo X."/>
        </authorList>
    </citation>
    <scope>NUCLEOTIDE SEQUENCE</scope>
    <source>
        <strain evidence="2">LBG001</strain>
    </source>
</reference>
<evidence type="ECO:0008006" key="4">
    <source>
        <dbReference type="Google" id="ProtNLM"/>
    </source>
</evidence>
<dbReference type="EMBL" id="CP093442">
    <property type="protein sequence ID" value="UOF00961.1"/>
    <property type="molecule type" value="Genomic_DNA"/>
</dbReference>
<dbReference type="RefSeq" id="WP_243537169.1">
    <property type="nucleotide sequence ID" value="NZ_CP093442.1"/>
</dbReference>
<organism evidence="2 3">
    <name type="scientific">Bdellovibrio reynosensis</name>
    <dbReference type="NCBI Taxonomy" id="2835041"/>
    <lineage>
        <taxon>Bacteria</taxon>
        <taxon>Pseudomonadati</taxon>
        <taxon>Bdellovibrionota</taxon>
        <taxon>Bdellovibrionia</taxon>
        <taxon>Bdellovibrionales</taxon>
        <taxon>Pseudobdellovibrionaceae</taxon>
        <taxon>Bdellovibrio</taxon>
    </lineage>
</organism>
<protein>
    <recommendedName>
        <fullName evidence="4">Flp pilus assembly protein RcpC/CpaB domain-containing protein</fullName>
    </recommendedName>
</protein>
<keyword evidence="1" id="KW-0472">Membrane</keyword>
<name>A0ABY4CBA5_9BACT</name>
<dbReference type="Proteomes" id="UP000830116">
    <property type="component" value="Chromosome"/>
</dbReference>
<feature type="transmembrane region" description="Helical" evidence="1">
    <location>
        <begin position="12"/>
        <end position="29"/>
    </location>
</feature>
<evidence type="ECO:0000256" key="1">
    <source>
        <dbReference type="SAM" id="Phobius"/>
    </source>
</evidence>
<sequence>MGEKLFQFVKKNLLVIAFIVMGIASWIASSNQTPENQVETTFHNQPTPRSVDTYIPKGLALITIDIANAEGLSSLIGDQGGVVDLYLATTEKQKGGLKVAEKVKLMRAPLNPDLFAVLIKASEGPKLLSYQGPFIAVVQNPNEKGSLLPATVSAKSKIRVDYQN</sequence>
<keyword evidence="3" id="KW-1185">Reference proteome</keyword>
<keyword evidence="1" id="KW-1133">Transmembrane helix</keyword>
<evidence type="ECO:0000313" key="2">
    <source>
        <dbReference type="EMBL" id="UOF00961.1"/>
    </source>
</evidence>